<reference evidence="2 3" key="1">
    <citation type="journal article" date="2016" name="Genome Announc.">
        <title>Genome Sequence of Madurella mycetomatis mm55, Isolated from a Human Mycetoma Case in Sudan.</title>
        <authorList>
            <person name="Smit S."/>
            <person name="Derks M.F."/>
            <person name="Bervoets S."/>
            <person name="Fahal A."/>
            <person name="van Leeuwen W."/>
            <person name="van Belkum A."/>
            <person name="van de Sande W.W."/>
        </authorList>
    </citation>
    <scope>NUCLEOTIDE SEQUENCE [LARGE SCALE GENOMIC DNA]</scope>
    <source>
        <strain evidence="3">mm55</strain>
    </source>
</reference>
<dbReference type="AlphaFoldDB" id="A0A175WHH6"/>
<dbReference type="PANTHER" id="PTHR21310">
    <property type="entry name" value="AMINOGLYCOSIDE PHOSPHOTRANSFERASE-RELATED-RELATED"/>
    <property type="match status" value="1"/>
</dbReference>
<dbReference type="OrthoDB" id="2906425at2759"/>
<keyword evidence="3" id="KW-1185">Reference proteome</keyword>
<dbReference type="PANTHER" id="PTHR21310:SF13">
    <property type="entry name" value="AMINOGLYCOSIDE PHOSPHOTRANSFERASE DOMAIN-CONTAINING PROTEIN"/>
    <property type="match status" value="1"/>
</dbReference>
<comment type="caution">
    <text evidence="2">The sequence shown here is derived from an EMBL/GenBank/DDBJ whole genome shotgun (WGS) entry which is preliminary data.</text>
</comment>
<evidence type="ECO:0000259" key="1">
    <source>
        <dbReference type="Pfam" id="PF01636"/>
    </source>
</evidence>
<dbReference type="InterPro" id="IPR051678">
    <property type="entry name" value="AGP_Transferase"/>
</dbReference>
<dbReference type="InterPro" id="IPR002575">
    <property type="entry name" value="Aminoglycoside_PTrfase"/>
</dbReference>
<dbReference type="Gene3D" id="3.30.200.20">
    <property type="entry name" value="Phosphorylase Kinase, domain 1"/>
    <property type="match status" value="1"/>
</dbReference>
<evidence type="ECO:0000313" key="3">
    <source>
        <dbReference type="Proteomes" id="UP000078237"/>
    </source>
</evidence>
<proteinExistence type="predicted"/>
<dbReference type="Proteomes" id="UP000078237">
    <property type="component" value="Unassembled WGS sequence"/>
</dbReference>
<organism evidence="2 3">
    <name type="scientific">Madurella mycetomatis</name>
    <dbReference type="NCBI Taxonomy" id="100816"/>
    <lineage>
        <taxon>Eukaryota</taxon>
        <taxon>Fungi</taxon>
        <taxon>Dikarya</taxon>
        <taxon>Ascomycota</taxon>
        <taxon>Pezizomycotina</taxon>
        <taxon>Sordariomycetes</taxon>
        <taxon>Sordariomycetidae</taxon>
        <taxon>Sordariales</taxon>
        <taxon>Sordariales incertae sedis</taxon>
        <taxon>Madurella</taxon>
    </lineage>
</organism>
<name>A0A175WHH6_9PEZI</name>
<dbReference type="EMBL" id="LCTW02000016">
    <property type="protein sequence ID" value="KXX82334.1"/>
    <property type="molecule type" value="Genomic_DNA"/>
</dbReference>
<feature type="domain" description="Aminoglycoside phosphotransferase" evidence="1">
    <location>
        <begin position="33"/>
        <end position="276"/>
    </location>
</feature>
<dbReference type="VEuPathDB" id="FungiDB:MMYC01_201297"/>
<dbReference type="Gene3D" id="3.90.1200.10">
    <property type="match status" value="1"/>
</dbReference>
<accession>A0A175WHH6</accession>
<dbReference type="InterPro" id="IPR011009">
    <property type="entry name" value="Kinase-like_dom_sf"/>
</dbReference>
<gene>
    <name evidence="2" type="ORF">MMYC01_201297</name>
</gene>
<protein>
    <submittedName>
        <fullName evidence="2">Altered inheritance of mitochondria protein 9, mitochondrial</fullName>
    </submittedName>
</protein>
<sequence>MPRVLRSIGLLCYECMRAGYEDPDADPCSGHVTVRFLGEGTWNRAFAVSTCHGGRYRALIFRVALPAITHLSKVEAEAATMEWVRCNTDIPVPEVLDYESSPRNPVGYPWMLMTRMPGVPFANAVLTTQQKVGIAEIVAHWMNTLSQHEFEGIGTPKNGPDGVTPSALGPAVDVDLLTREWHDGLPRPVAPFPDLHSYASAFISKESCPRLQALIDRIIWPLSRNIPIPTPAGSILATLRSVVNRFTLQHWDINPGNLLVDPETGLPTGLIDWEHIHTLPVALGLRYPSIMTVGDDSFDESIDYECCIEDSEAMRRAFDQKLHELRSPWLAASKGGLHDLELVRQWDYRDPLLLVRLLMMFLRLEDYSEATIQWFEDRVADGLLPW</sequence>
<dbReference type="Pfam" id="PF01636">
    <property type="entry name" value="APH"/>
    <property type="match status" value="1"/>
</dbReference>
<dbReference type="SUPFAM" id="SSF56112">
    <property type="entry name" value="Protein kinase-like (PK-like)"/>
    <property type="match status" value="1"/>
</dbReference>
<evidence type="ECO:0000313" key="2">
    <source>
        <dbReference type="EMBL" id="KXX82334.1"/>
    </source>
</evidence>